<proteinExistence type="predicted"/>
<feature type="compositionally biased region" description="Polar residues" evidence="2">
    <location>
        <begin position="60"/>
        <end position="70"/>
    </location>
</feature>
<accession>A0A813HXL2</accession>
<keyword evidence="4" id="KW-1185">Reference proteome</keyword>
<comment type="caution">
    <text evidence="3">The sequence shown here is derived from an EMBL/GenBank/DDBJ whole genome shotgun (WGS) entry which is preliminary data.</text>
</comment>
<organism evidence="3 4">
    <name type="scientific">Polarella glacialis</name>
    <name type="common">Dinoflagellate</name>
    <dbReference type="NCBI Taxonomy" id="89957"/>
    <lineage>
        <taxon>Eukaryota</taxon>
        <taxon>Sar</taxon>
        <taxon>Alveolata</taxon>
        <taxon>Dinophyceae</taxon>
        <taxon>Suessiales</taxon>
        <taxon>Suessiaceae</taxon>
        <taxon>Polarella</taxon>
    </lineage>
</organism>
<evidence type="ECO:0000313" key="3">
    <source>
        <dbReference type="EMBL" id="CAE8642898.1"/>
    </source>
</evidence>
<name>A0A813HXL2_POLGL</name>
<keyword evidence="1" id="KW-0175">Coiled coil</keyword>
<gene>
    <name evidence="3" type="ORF">PGLA1383_LOCUS57297</name>
</gene>
<feature type="region of interest" description="Disordered" evidence="2">
    <location>
        <begin position="46"/>
        <end position="87"/>
    </location>
</feature>
<dbReference type="AlphaFoldDB" id="A0A813HXL2"/>
<protein>
    <submittedName>
        <fullName evidence="3">Uncharacterized protein</fullName>
    </submittedName>
</protein>
<feature type="coiled-coil region" evidence="1">
    <location>
        <begin position="95"/>
        <end position="129"/>
    </location>
</feature>
<dbReference type="Proteomes" id="UP000654075">
    <property type="component" value="Unassembled WGS sequence"/>
</dbReference>
<dbReference type="EMBL" id="CAJNNV010033225">
    <property type="protein sequence ID" value="CAE8642898.1"/>
    <property type="molecule type" value="Genomic_DNA"/>
</dbReference>
<evidence type="ECO:0000313" key="4">
    <source>
        <dbReference type="Proteomes" id="UP000654075"/>
    </source>
</evidence>
<dbReference type="OrthoDB" id="422513at2759"/>
<sequence length="171" mass="18657">MADAEGFCAHRGPAASEPCGYLVGAAPVSSKPSFLRPAFDTTPVTPALPSDDVLEPEMPQFSSAMAQLSCDSRPPSSSGERSRALSQGYVKISEVESTKRLNDSLELDNARLEAEMADLLRLNLQMRDNISCMEDALGIVLEARDLPEDDEEETDEFDDNQVFSEMCTIHP</sequence>
<evidence type="ECO:0000256" key="1">
    <source>
        <dbReference type="SAM" id="Coils"/>
    </source>
</evidence>
<reference evidence="3" key="1">
    <citation type="submission" date="2021-02" db="EMBL/GenBank/DDBJ databases">
        <authorList>
            <person name="Dougan E. K."/>
            <person name="Rhodes N."/>
            <person name="Thang M."/>
            <person name="Chan C."/>
        </authorList>
    </citation>
    <scope>NUCLEOTIDE SEQUENCE</scope>
</reference>
<evidence type="ECO:0000256" key="2">
    <source>
        <dbReference type="SAM" id="MobiDB-lite"/>
    </source>
</evidence>